<evidence type="ECO:0000256" key="3">
    <source>
        <dbReference type="ARBA" id="ARBA00022617"/>
    </source>
</evidence>
<dbReference type="PROSITE" id="PS00086">
    <property type="entry name" value="CYTOCHROME_P450"/>
    <property type="match status" value="1"/>
</dbReference>
<dbReference type="GO" id="GO:0020037">
    <property type="term" value="F:heme binding"/>
    <property type="evidence" value="ECO:0007669"/>
    <property type="project" value="InterPro"/>
</dbReference>
<keyword evidence="10" id="KW-0472">Membrane</keyword>
<gene>
    <name evidence="11" type="primary">dtxS2</name>
    <name evidence="11" type="ORF">DIS24_g12452</name>
</gene>
<sequence>MDSITHNAPLALDLRSLVSRLLSSHSIIFAIVFIIAVNLIHTLWTAVYNLYLHPLRHFPGPKTWIAFPFLTDIARFRGTLDVQIQQLHDRYGETVRISHDTISFISPAAWKDIYGHGHPELPKPHVDVPGERHIITANAHDHPRLRRAMQPAFSAAALGQQEALIAVYVDLLVSKLREAAATTTGRPAVDMARWYAVTTFDLIGDLAYGESFGGLREGKTNQWLEQITTALRLIPVLSLAAMSPLLSKILMVLGSRKMKSVGAAHKAKARALAMRRIENAEQKDRGDFMTHFMRARGQPQGLSDDELAANADVLIVAGSETTATLLAGVTWFLLSNAEAYEKCVAEVRGAFASEDEIGFKAATARLPYMLACLDEALRLYPPVPSMLQRKTLPGAPTPIAGHIVPENTLVGVHHLSAYHSERNFHRPNEFLPERWLHAARTDPASPFFNDRREVHKPFSFGPRDCIGRNLAYHEMRLILAKLLWNFDMELAEPLPADWAESQKTYILWDKPPLMVRLKERSLLD</sequence>
<feature type="binding site" description="axial binding residue" evidence="8">
    <location>
        <position position="465"/>
    </location>
    <ligand>
        <name>heme</name>
        <dbReference type="ChEBI" id="CHEBI:30413"/>
    </ligand>
    <ligandPart>
        <name>Fe</name>
        <dbReference type="ChEBI" id="CHEBI:18248"/>
    </ligandPart>
</feature>
<dbReference type="InterPro" id="IPR036396">
    <property type="entry name" value="Cyt_P450_sf"/>
</dbReference>
<keyword evidence="5 9" id="KW-0560">Oxidoreductase</keyword>
<evidence type="ECO:0000256" key="9">
    <source>
        <dbReference type="RuleBase" id="RU000461"/>
    </source>
</evidence>
<keyword evidence="10" id="KW-0812">Transmembrane</keyword>
<comment type="cofactor">
    <cofactor evidence="1 8">
        <name>heme</name>
        <dbReference type="ChEBI" id="CHEBI:30413"/>
    </cofactor>
</comment>
<evidence type="ECO:0000256" key="4">
    <source>
        <dbReference type="ARBA" id="ARBA00022723"/>
    </source>
</evidence>
<keyword evidence="6 8" id="KW-0408">Iron</keyword>
<dbReference type="EMBL" id="JAUJDW010000273">
    <property type="protein sequence ID" value="KAK0609147.1"/>
    <property type="molecule type" value="Genomic_DNA"/>
</dbReference>
<dbReference type="PRINTS" id="PR00463">
    <property type="entry name" value="EP450I"/>
</dbReference>
<evidence type="ECO:0000313" key="11">
    <source>
        <dbReference type="EMBL" id="KAK0609147.1"/>
    </source>
</evidence>
<dbReference type="Gene3D" id="1.10.630.10">
    <property type="entry name" value="Cytochrome P450"/>
    <property type="match status" value="1"/>
</dbReference>
<proteinExistence type="inferred from homology"/>
<comment type="caution">
    <text evidence="11">The sequence shown here is derived from an EMBL/GenBank/DDBJ whole genome shotgun (WGS) entry which is preliminary data.</text>
</comment>
<dbReference type="CDD" id="cd11058">
    <property type="entry name" value="CYP60B-like"/>
    <property type="match status" value="1"/>
</dbReference>
<keyword evidence="12" id="KW-1185">Reference proteome</keyword>
<keyword evidence="10" id="KW-1133">Transmembrane helix</keyword>
<dbReference type="PANTHER" id="PTHR24305:SF230">
    <property type="entry name" value="P450, PUTATIVE (EUROFUNG)-RELATED"/>
    <property type="match status" value="1"/>
</dbReference>
<dbReference type="InterPro" id="IPR050121">
    <property type="entry name" value="Cytochrome_P450_monoxygenase"/>
</dbReference>
<reference evidence="11" key="1">
    <citation type="submission" date="2023-06" db="EMBL/GenBank/DDBJ databases">
        <title>Multi-omics analyses reveal the molecular pathogenesis toolkit of Lasiodiplodia hormozganensis, a cross-kingdom pathogen.</title>
        <authorList>
            <person name="Felix C."/>
            <person name="Meneses R."/>
            <person name="Goncalves M.F.M."/>
            <person name="Tilleman L."/>
            <person name="Duarte A.S."/>
            <person name="Jorrin-Novo J.V."/>
            <person name="Van De Peer Y."/>
            <person name="Deforce D."/>
            <person name="Van Nieuwerburgh F."/>
            <person name="Esteves A.C."/>
            <person name="Alves A."/>
        </authorList>
    </citation>
    <scope>NUCLEOTIDE SEQUENCE</scope>
    <source>
        <strain evidence="11">CBS 339.90</strain>
    </source>
</reference>
<accession>A0AA39W9H2</accession>
<dbReference type="GO" id="GO:0005506">
    <property type="term" value="F:iron ion binding"/>
    <property type="evidence" value="ECO:0007669"/>
    <property type="project" value="InterPro"/>
</dbReference>
<evidence type="ECO:0000256" key="7">
    <source>
        <dbReference type="ARBA" id="ARBA00023033"/>
    </source>
</evidence>
<name>A0AA39W9H2_9PEZI</name>
<evidence type="ECO:0000256" key="8">
    <source>
        <dbReference type="PIRSR" id="PIRSR602401-1"/>
    </source>
</evidence>
<keyword evidence="4 8" id="KW-0479">Metal-binding</keyword>
<feature type="transmembrane region" description="Helical" evidence="10">
    <location>
        <begin position="27"/>
        <end position="52"/>
    </location>
</feature>
<comment type="similarity">
    <text evidence="2 9">Belongs to the cytochrome P450 family.</text>
</comment>
<keyword evidence="7 9" id="KW-0503">Monooxygenase</keyword>
<dbReference type="SUPFAM" id="SSF48264">
    <property type="entry name" value="Cytochrome P450"/>
    <property type="match status" value="1"/>
</dbReference>
<protein>
    <submittedName>
        <fullName evidence="11">Cytochrome P450 monooxygenase dtxS2</fullName>
    </submittedName>
</protein>
<dbReference type="PANTHER" id="PTHR24305">
    <property type="entry name" value="CYTOCHROME P450"/>
    <property type="match status" value="1"/>
</dbReference>
<dbReference type="AlphaFoldDB" id="A0AA39W9H2"/>
<evidence type="ECO:0000256" key="5">
    <source>
        <dbReference type="ARBA" id="ARBA00023002"/>
    </source>
</evidence>
<evidence type="ECO:0000256" key="6">
    <source>
        <dbReference type="ARBA" id="ARBA00023004"/>
    </source>
</evidence>
<dbReference type="InterPro" id="IPR002401">
    <property type="entry name" value="Cyt_P450_E_grp-I"/>
</dbReference>
<dbReference type="GO" id="GO:0004497">
    <property type="term" value="F:monooxygenase activity"/>
    <property type="evidence" value="ECO:0007669"/>
    <property type="project" value="UniProtKB-KW"/>
</dbReference>
<evidence type="ECO:0000256" key="10">
    <source>
        <dbReference type="SAM" id="Phobius"/>
    </source>
</evidence>
<dbReference type="InterPro" id="IPR017972">
    <property type="entry name" value="Cyt_P450_CS"/>
</dbReference>
<evidence type="ECO:0000256" key="1">
    <source>
        <dbReference type="ARBA" id="ARBA00001971"/>
    </source>
</evidence>
<organism evidence="11 12">
    <name type="scientific">Lasiodiplodia hormozganensis</name>
    <dbReference type="NCBI Taxonomy" id="869390"/>
    <lineage>
        <taxon>Eukaryota</taxon>
        <taxon>Fungi</taxon>
        <taxon>Dikarya</taxon>
        <taxon>Ascomycota</taxon>
        <taxon>Pezizomycotina</taxon>
        <taxon>Dothideomycetes</taxon>
        <taxon>Dothideomycetes incertae sedis</taxon>
        <taxon>Botryosphaeriales</taxon>
        <taxon>Botryosphaeriaceae</taxon>
        <taxon>Lasiodiplodia</taxon>
    </lineage>
</organism>
<dbReference type="Proteomes" id="UP001175001">
    <property type="component" value="Unassembled WGS sequence"/>
</dbReference>
<dbReference type="InterPro" id="IPR001128">
    <property type="entry name" value="Cyt_P450"/>
</dbReference>
<dbReference type="GO" id="GO:0016705">
    <property type="term" value="F:oxidoreductase activity, acting on paired donors, with incorporation or reduction of molecular oxygen"/>
    <property type="evidence" value="ECO:0007669"/>
    <property type="project" value="InterPro"/>
</dbReference>
<dbReference type="Pfam" id="PF00067">
    <property type="entry name" value="p450"/>
    <property type="match status" value="1"/>
</dbReference>
<evidence type="ECO:0000313" key="12">
    <source>
        <dbReference type="Proteomes" id="UP001175001"/>
    </source>
</evidence>
<evidence type="ECO:0000256" key="2">
    <source>
        <dbReference type="ARBA" id="ARBA00010617"/>
    </source>
</evidence>
<dbReference type="PRINTS" id="PR00385">
    <property type="entry name" value="P450"/>
</dbReference>
<keyword evidence="3 8" id="KW-0349">Heme</keyword>